<dbReference type="SMART" id="SM00342">
    <property type="entry name" value="HTH_ARAC"/>
    <property type="match status" value="1"/>
</dbReference>
<dbReference type="GO" id="GO:0000160">
    <property type="term" value="P:phosphorelay signal transduction system"/>
    <property type="evidence" value="ECO:0007669"/>
    <property type="project" value="UniProtKB-KW"/>
</dbReference>
<dbReference type="Gene3D" id="1.10.10.60">
    <property type="entry name" value="Homeodomain-like"/>
    <property type="match status" value="2"/>
</dbReference>
<reference evidence="13" key="1">
    <citation type="submission" date="2020-07" db="EMBL/GenBank/DDBJ databases">
        <title>Vallitalea pronyensis genome.</title>
        <authorList>
            <person name="Postec A."/>
        </authorList>
    </citation>
    <scope>NUCLEOTIDE SEQUENCE</scope>
    <source>
        <strain evidence="13">FatNI3</strain>
    </source>
</reference>
<keyword evidence="14" id="KW-1185">Reference proteome</keyword>
<evidence type="ECO:0000256" key="4">
    <source>
        <dbReference type="ARBA" id="ARBA00022553"/>
    </source>
</evidence>
<evidence type="ECO:0000256" key="6">
    <source>
        <dbReference type="ARBA" id="ARBA00023015"/>
    </source>
</evidence>
<gene>
    <name evidence="13" type="ORF">HZI73_25190</name>
</gene>
<feature type="domain" description="HTH araC/xylS-type" evidence="11">
    <location>
        <begin position="409"/>
        <end position="507"/>
    </location>
</feature>
<evidence type="ECO:0000256" key="2">
    <source>
        <dbReference type="ARBA" id="ARBA00018672"/>
    </source>
</evidence>
<comment type="subcellular location">
    <subcellularLocation>
        <location evidence="1">Cytoplasm</location>
    </subcellularLocation>
</comment>
<evidence type="ECO:0000256" key="1">
    <source>
        <dbReference type="ARBA" id="ARBA00004496"/>
    </source>
</evidence>
<dbReference type="EMBL" id="CP058649">
    <property type="protein sequence ID" value="QUI25391.1"/>
    <property type="molecule type" value="Genomic_DNA"/>
</dbReference>
<dbReference type="SUPFAM" id="SSF46689">
    <property type="entry name" value="Homeodomain-like"/>
    <property type="match status" value="2"/>
</dbReference>
<evidence type="ECO:0000256" key="8">
    <source>
        <dbReference type="ARBA" id="ARBA00023163"/>
    </source>
</evidence>
<dbReference type="KEGG" id="vpy:HZI73_25190"/>
<dbReference type="InterPro" id="IPR051552">
    <property type="entry name" value="HptR"/>
</dbReference>
<dbReference type="Gene3D" id="3.40.50.2300">
    <property type="match status" value="1"/>
</dbReference>
<evidence type="ECO:0000256" key="5">
    <source>
        <dbReference type="ARBA" id="ARBA00023012"/>
    </source>
</evidence>
<dbReference type="GO" id="GO:0005737">
    <property type="term" value="C:cytoplasm"/>
    <property type="evidence" value="ECO:0007669"/>
    <property type="project" value="UniProtKB-SubCell"/>
</dbReference>
<dbReference type="PANTHER" id="PTHR42713">
    <property type="entry name" value="HISTIDINE KINASE-RELATED"/>
    <property type="match status" value="1"/>
</dbReference>
<evidence type="ECO:0000313" key="14">
    <source>
        <dbReference type="Proteomes" id="UP000683246"/>
    </source>
</evidence>
<dbReference type="InterPro" id="IPR011006">
    <property type="entry name" value="CheY-like_superfamily"/>
</dbReference>
<dbReference type="GO" id="GO:0003700">
    <property type="term" value="F:DNA-binding transcription factor activity"/>
    <property type="evidence" value="ECO:0007669"/>
    <property type="project" value="InterPro"/>
</dbReference>
<dbReference type="AlphaFoldDB" id="A0A8J8SJ82"/>
<dbReference type="SMART" id="SM00448">
    <property type="entry name" value="REC"/>
    <property type="match status" value="1"/>
</dbReference>
<evidence type="ECO:0000259" key="11">
    <source>
        <dbReference type="PROSITE" id="PS01124"/>
    </source>
</evidence>
<evidence type="ECO:0000256" key="10">
    <source>
        <dbReference type="PROSITE-ProRule" id="PRU00169"/>
    </source>
</evidence>
<dbReference type="PROSITE" id="PS50110">
    <property type="entry name" value="RESPONSE_REGULATORY"/>
    <property type="match status" value="1"/>
</dbReference>
<dbReference type="SUPFAM" id="SSF52172">
    <property type="entry name" value="CheY-like"/>
    <property type="match status" value="1"/>
</dbReference>
<keyword evidence="3" id="KW-0963">Cytoplasm</keyword>
<proteinExistence type="predicted"/>
<keyword evidence="5" id="KW-0902">Two-component regulatory system</keyword>
<accession>A0A8J8SJ82</accession>
<dbReference type="PANTHER" id="PTHR42713:SF3">
    <property type="entry name" value="TRANSCRIPTIONAL REGULATORY PROTEIN HPTR"/>
    <property type="match status" value="1"/>
</dbReference>
<evidence type="ECO:0000313" key="13">
    <source>
        <dbReference type="EMBL" id="QUI25391.1"/>
    </source>
</evidence>
<feature type="modified residue" description="4-aspartylphosphate" evidence="10">
    <location>
        <position position="55"/>
    </location>
</feature>
<evidence type="ECO:0000256" key="3">
    <source>
        <dbReference type="ARBA" id="ARBA00022490"/>
    </source>
</evidence>
<evidence type="ECO:0000256" key="9">
    <source>
        <dbReference type="ARBA" id="ARBA00024867"/>
    </source>
</evidence>
<keyword evidence="6" id="KW-0805">Transcription regulation</keyword>
<dbReference type="Proteomes" id="UP000683246">
    <property type="component" value="Chromosome"/>
</dbReference>
<dbReference type="InterPro" id="IPR018060">
    <property type="entry name" value="HTH_AraC"/>
</dbReference>
<keyword evidence="4 10" id="KW-0597">Phosphoprotein</keyword>
<dbReference type="InterPro" id="IPR009057">
    <property type="entry name" value="Homeodomain-like_sf"/>
</dbReference>
<dbReference type="RefSeq" id="WP_212696095.1">
    <property type="nucleotide sequence ID" value="NZ_CP058649.1"/>
</dbReference>
<protein>
    <recommendedName>
        <fullName evidence="2">Stage 0 sporulation protein A homolog</fullName>
    </recommendedName>
</protein>
<keyword evidence="7" id="KW-0238">DNA-binding</keyword>
<dbReference type="Pfam" id="PF00072">
    <property type="entry name" value="Response_reg"/>
    <property type="match status" value="1"/>
</dbReference>
<evidence type="ECO:0000256" key="7">
    <source>
        <dbReference type="ARBA" id="ARBA00023125"/>
    </source>
</evidence>
<organism evidence="13 14">
    <name type="scientific">Vallitalea pronyensis</name>
    <dbReference type="NCBI Taxonomy" id="1348613"/>
    <lineage>
        <taxon>Bacteria</taxon>
        <taxon>Bacillati</taxon>
        <taxon>Bacillota</taxon>
        <taxon>Clostridia</taxon>
        <taxon>Lachnospirales</taxon>
        <taxon>Vallitaleaceae</taxon>
        <taxon>Vallitalea</taxon>
    </lineage>
</organism>
<dbReference type="PROSITE" id="PS01124">
    <property type="entry name" value="HTH_ARAC_FAMILY_2"/>
    <property type="match status" value="1"/>
</dbReference>
<name>A0A8J8SJ82_9FIRM</name>
<sequence length="513" mass="59184">MLTVYIADDEDIVRQGLKKIINWKELGFEVCGEANNGLTAYNDIGTLNPDLVLLDIQMPKLQGLDLAGQLREDGFTGRIIILSGYSEFKYAQAAIKCHVDFYLTKPIEEEDLYKAVMNIRQILQKKKLHTEHLSYYQEKAKRKILEEMIRNERKSLASFEYSLGDLNLQTDLYQILIIGALESSSGPFADFCSHLNIPITSNYIEQLKIESLEVILLKGEFIIGRFYAFKDRHTNEKNTSYFINAGNVVTGINDIYYSYHEALAVHERRFFFEEQSFIADSDDLPAPSDLKVMFTAEHSRQFGQSFYEHIKLHKVRESKHQIQELQAKLLNSGNSVEFIKSFLTGMYLYIVHAFQKDYGGNGLDFLTNAEIIQQIHNYDVLKDILSFISNEITRMIGAISNFSSEHIVDDIIEYIKHHYSEDIKLKTLAPKFGYNGSYLGKIFNKNAGMSFNDYLHSIRTEKAKGLLLDEGYKVYEVSQKVGYKNVDYFHLKFKSYNGCTPNEFRSKRNIHVD</sequence>
<evidence type="ECO:0000259" key="12">
    <source>
        <dbReference type="PROSITE" id="PS50110"/>
    </source>
</evidence>
<dbReference type="CDD" id="cd17536">
    <property type="entry name" value="REC_YesN-like"/>
    <property type="match status" value="1"/>
</dbReference>
<dbReference type="InterPro" id="IPR001789">
    <property type="entry name" value="Sig_transdc_resp-reg_receiver"/>
</dbReference>
<comment type="function">
    <text evidence="9">May play the central regulatory role in sporulation. It may be an element of the effector pathway responsible for the activation of sporulation genes in response to nutritional stress. Spo0A may act in concert with spo0H (a sigma factor) to control the expression of some genes that are critical to the sporulation process.</text>
</comment>
<dbReference type="GO" id="GO:0043565">
    <property type="term" value="F:sequence-specific DNA binding"/>
    <property type="evidence" value="ECO:0007669"/>
    <property type="project" value="InterPro"/>
</dbReference>
<dbReference type="Pfam" id="PF12833">
    <property type="entry name" value="HTH_18"/>
    <property type="match status" value="1"/>
</dbReference>
<feature type="domain" description="Response regulatory" evidence="12">
    <location>
        <begin position="3"/>
        <end position="120"/>
    </location>
</feature>
<keyword evidence="8" id="KW-0804">Transcription</keyword>